<comment type="caution">
    <text evidence="3">The sequence shown here is derived from an EMBL/GenBank/DDBJ whole genome shotgun (WGS) entry which is preliminary data.</text>
</comment>
<keyword evidence="2" id="KW-0460">Magnesium</keyword>
<dbReference type="PANTHER" id="PTHR31009">
    <property type="entry name" value="S-ADENOSYL-L-METHIONINE:CARBOXYL METHYLTRANSFERASE FAMILY PROTEIN"/>
    <property type="match status" value="1"/>
</dbReference>
<dbReference type="RefSeq" id="WP_197531643.1">
    <property type="nucleotide sequence ID" value="NZ_SIHJ01000003.1"/>
</dbReference>
<keyword evidence="1" id="KW-0479">Metal-binding</keyword>
<dbReference type="InterPro" id="IPR005299">
    <property type="entry name" value="MeTrfase_7"/>
</dbReference>
<dbReference type="GO" id="GO:0008168">
    <property type="term" value="F:methyltransferase activity"/>
    <property type="evidence" value="ECO:0007669"/>
    <property type="project" value="UniProtKB-KW"/>
</dbReference>
<dbReference type="InterPro" id="IPR042086">
    <property type="entry name" value="MeTrfase_capping"/>
</dbReference>
<keyword evidence="3" id="KW-0808">Transferase</keyword>
<dbReference type="GO" id="GO:0032259">
    <property type="term" value="P:methylation"/>
    <property type="evidence" value="ECO:0007669"/>
    <property type="project" value="UniProtKB-KW"/>
</dbReference>
<dbReference type="SUPFAM" id="SSF53335">
    <property type="entry name" value="S-adenosyl-L-methionine-dependent methyltransferases"/>
    <property type="match status" value="1"/>
</dbReference>
<keyword evidence="3" id="KW-0489">Methyltransferase</keyword>
<proteinExistence type="predicted"/>
<reference evidence="3 4" key="1">
    <citation type="submission" date="2019-02" db="EMBL/GenBank/DDBJ databases">
        <title>Deep-cultivation of Planctomycetes and their phenomic and genomic characterization uncovers novel biology.</title>
        <authorList>
            <person name="Wiegand S."/>
            <person name="Jogler M."/>
            <person name="Boedeker C."/>
            <person name="Pinto D."/>
            <person name="Vollmers J."/>
            <person name="Rivas-Marin E."/>
            <person name="Kohn T."/>
            <person name="Peeters S.H."/>
            <person name="Heuer A."/>
            <person name="Rast P."/>
            <person name="Oberbeckmann S."/>
            <person name="Bunk B."/>
            <person name="Jeske O."/>
            <person name="Meyerdierks A."/>
            <person name="Storesund J.E."/>
            <person name="Kallscheuer N."/>
            <person name="Luecker S."/>
            <person name="Lage O.M."/>
            <person name="Pohl T."/>
            <person name="Merkel B.J."/>
            <person name="Hornburger P."/>
            <person name="Mueller R.-W."/>
            <person name="Bruemmer F."/>
            <person name="Labrenz M."/>
            <person name="Spormann A.M."/>
            <person name="Op Den Camp H."/>
            <person name="Overmann J."/>
            <person name="Amann R."/>
            <person name="Jetten M.S.M."/>
            <person name="Mascher T."/>
            <person name="Medema M.H."/>
            <person name="Devos D.P."/>
            <person name="Kaster A.-K."/>
            <person name="Ovreas L."/>
            <person name="Rohde M."/>
            <person name="Galperin M.Y."/>
            <person name="Jogler C."/>
        </authorList>
    </citation>
    <scope>NUCLEOTIDE SEQUENCE [LARGE SCALE GENOMIC DNA]</scope>
    <source>
        <strain evidence="3 4">KOR34</strain>
    </source>
</reference>
<protein>
    <submittedName>
        <fullName evidence="3">SAM dependent carboxyl methyltransferase</fullName>
    </submittedName>
</protein>
<dbReference type="Gene3D" id="1.10.1200.270">
    <property type="entry name" value="Methyltransferase, alpha-helical capping domain"/>
    <property type="match status" value="1"/>
</dbReference>
<name>A0A5C5V1S1_9BACT</name>
<dbReference type="Pfam" id="PF03492">
    <property type="entry name" value="Methyltransf_7"/>
    <property type="match status" value="1"/>
</dbReference>
<dbReference type="GO" id="GO:0046872">
    <property type="term" value="F:metal ion binding"/>
    <property type="evidence" value="ECO:0007669"/>
    <property type="project" value="UniProtKB-KW"/>
</dbReference>
<accession>A0A5C5V1S1</accession>
<dbReference type="Gene3D" id="3.40.50.150">
    <property type="entry name" value="Vaccinia Virus protein VP39"/>
    <property type="match status" value="1"/>
</dbReference>
<keyword evidence="4" id="KW-1185">Reference proteome</keyword>
<evidence type="ECO:0000313" key="3">
    <source>
        <dbReference type="EMBL" id="TWT32564.1"/>
    </source>
</evidence>
<sequence>MPTTTGMKAGGFYDAHSGGQRSALDEFLPWLEEAVADLPLAGGDPAPVGVMDIGSSEGANALYALDRVARRLRFATSRSLWLLFSDLPTNDFNRLFANLYPGGTAAVTSDDVFVGAVGGTAFGRLVPPASLHIATTFNAIGFLDKRPDAGLPNFILPMGPGPLAPREGVSVSEDERAPYRRQAEQDLHNFYAARAAELVPGGKLLVQVFGRDDRHSTSHGIYDVLSDAVLDGVDDGTLDRAVYERLVFPIYFRTVEELVRPIEADDRLAACFRLERHASHDVPIPFNTAFAESGDRSAWAKDYTGFLRAFTEAILAAALPDSPLQADTLESIYQRVEQRLIDDPARYEFHFISVGALLTRR</sequence>
<dbReference type="InterPro" id="IPR029063">
    <property type="entry name" value="SAM-dependent_MTases_sf"/>
</dbReference>
<organism evidence="3 4">
    <name type="scientific">Posidoniimonas corsicana</name>
    <dbReference type="NCBI Taxonomy" id="1938618"/>
    <lineage>
        <taxon>Bacteria</taxon>
        <taxon>Pseudomonadati</taxon>
        <taxon>Planctomycetota</taxon>
        <taxon>Planctomycetia</taxon>
        <taxon>Pirellulales</taxon>
        <taxon>Lacipirellulaceae</taxon>
        <taxon>Posidoniimonas</taxon>
    </lineage>
</organism>
<dbReference type="Proteomes" id="UP000316714">
    <property type="component" value="Unassembled WGS sequence"/>
</dbReference>
<dbReference type="AlphaFoldDB" id="A0A5C5V1S1"/>
<evidence type="ECO:0000256" key="1">
    <source>
        <dbReference type="ARBA" id="ARBA00022723"/>
    </source>
</evidence>
<dbReference type="EMBL" id="SIHJ01000003">
    <property type="protein sequence ID" value="TWT32564.1"/>
    <property type="molecule type" value="Genomic_DNA"/>
</dbReference>
<gene>
    <name evidence="3" type="ORF">KOR34_43270</name>
</gene>
<evidence type="ECO:0000313" key="4">
    <source>
        <dbReference type="Proteomes" id="UP000316714"/>
    </source>
</evidence>
<evidence type="ECO:0000256" key="2">
    <source>
        <dbReference type="ARBA" id="ARBA00022842"/>
    </source>
</evidence>